<feature type="region of interest" description="Disordered" evidence="11">
    <location>
        <begin position="1"/>
        <end position="24"/>
    </location>
</feature>
<evidence type="ECO:0000256" key="4">
    <source>
        <dbReference type="ARBA" id="ARBA00022490"/>
    </source>
</evidence>
<protein>
    <recommendedName>
        <fullName evidence="9">Heme-binding protein 2</fullName>
    </recommendedName>
    <alternativeName>
        <fullName evidence="10">Protein SOUL</fullName>
    </alternativeName>
</protein>
<evidence type="ECO:0000256" key="10">
    <source>
        <dbReference type="ARBA" id="ARBA00076744"/>
    </source>
</evidence>
<dbReference type="InterPro" id="IPR006917">
    <property type="entry name" value="SOUL_heme-bd"/>
</dbReference>
<feature type="non-terminal residue" evidence="12">
    <location>
        <position position="1"/>
    </location>
</feature>
<dbReference type="PANTHER" id="PTHR11220">
    <property type="entry name" value="HEME-BINDING PROTEIN-RELATED"/>
    <property type="match status" value="1"/>
</dbReference>
<evidence type="ECO:0000256" key="2">
    <source>
        <dbReference type="ARBA" id="ARBA00004496"/>
    </source>
</evidence>
<proteinExistence type="inferred from homology"/>
<gene>
    <name evidence="12" type="primary">HEBP2</name>
    <name evidence="12" type="ORF">G0U57_010826</name>
</gene>
<dbReference type="OrthoDB" id="6424451at2759"/>
<comment type="similarity">
    <text evidence="3">Belongs to the HEBP family.</text>
</comment>
<dbReference type="Pfam" id="PF04832">
    <property type="entry name" value="SOUL"/>
    <property type="match status" value="1"/>
</dbReference>
<dbReference type="GO" id="GO:0020037">
    <property type="term" value="F:heme binding"/>
    <property type="evidence" value="ECO:0007669"/>
    <property type="project" value="TreeGrafter"/>
</dbReference>
<dbReference type="InterPro" id="IPR011256">
    <property type="entry name" value="Reg_factor_effector_dom_sf"/>
</dbReference>
<evidence type="ECO:0000256" key="7">
    <source>
        <dbReference type="ARBA" id="ARBA00023128"/>
    </source>
</evidence>
<reference evidence="12 13" key="1">
    <citation type="journal article" date="2020" name="G3 (Bethesda)">
        <title>Draft Genome of the Common Snapping Turtle, Chelydra serpentina, a Model for Phenotypic Plasticity in Reptiles.</title>
        <authorList>
            <person name="Das D."/>
            <person name="Singh S.K."/>
            <person name="Bierstedt J."/>
            <person name="Erickson A."/>
            <person name="Galli G.L.J."/>
            <person name="Crossley D.A. 2nd"/>
            <person name="Rhen T."/>
        </authorList>
    </citation>
    <scope>NUCLEOTIDE SEQUENCE [LARGE SCALE GENOMIC DNA]</scope>
    <source>
        <strain evidence="12">KW</strain>
    </source>
</reference>
<dbReference type="AlphaFoldDB" id="A0A8T1T8B7"/>
<evidence type="ECO:0000313" key="13">
    <source>
        <dbReference type="Proteomes" id="UP000765507"/>
    </source>
</evidence>
<dbReference type="Proteomes" id="UP000765507">
    <property type="component" value="Unassembled WGS sequence"/>
</dbReference>
<dbReference type="FunFam" id="3.20.80.10:FF:000006">
    <property type="entry name" value="heme-binding protein 2"/>
    <property type="match status" value="1"/>
</dbReference>
<dbReference type="GO" id="GO:0005739">
    <property type="term" value="C:mitochondrion"/>
    <property type="evidence" value="ECO:0007669"/>
    <property type="project" value="UniProtKB-SubCell"/>
</dbReference>
<evidence type="ECO:0000256" key="11">
    <source>
        <dbReference type="SAM" id="MobiDB-lite"/>
    </source>
</evidence>
<dbReference type="SUPFAM" id="SSF55136">
    <property type="entry name" value="Probable bacterial effector-binding domain"/>
    <property type="match status" value="1"/>
</dbReference>
<dbReference type="PANTHER" id="PTHR11220:SF70">
    <property type="entry name" value="HEME-BINDING PROTEIN 2"/>
    <property type="match status" value="1"/>
</dbReference>
<evidence type="ECO:0000313" key="12">
    <source>
        <dbReference type="EMBL" id="KAG6937024.1"/>
    </source>
</evidence>
<keyword evidence="7" id="KW-0496">Mitochondrion</keyword>
<evidence type="ECO:0000256" key="1">
    <source>
        <dbReference type="ARBA" id="ARBA00004173"/>
    </source>
</evidence>
<keyword evidence="6" id="KW-0007">Acetylation</keyword>
<evidence type="ECO:0000256" key="6">
    <source>
        <dbReference type="ARBA" id="ARBA00022990"/>
    </source>
</evidence>
<evidence type="ECO:0000256" key="5">
    <source>
        <dbReference type="ARBA" id="ARBA00022553"/>
    </source>
</evidence>
<evidence type="ECO:0000256" key="3">
    <source>
        <dbReference type="ARBA" id="ARBA00009817"/>
    </source>
</evidence>
<accession>A0A8T1T8B7</accession>
<evidence type="ECO:0000256" key="9">
    <source>
        <dbReference type="ARBA" id="ARBA00074168"/>
    </source>
</evidence>
<keyword evidence="13" id="KW-1185">Reference proteome</keyword>
<keyword evidence="4" id="KW-0963">Cytoplasm</keyword>
<sequence length="224" mass="24926">GDFLRLPPFPGRVRGQHAGARGPSPPCGRMLKPNKQALASGLELPKWTAVPSQASDYEVRQYEPANWVATPVKSMDYDSAVSTGFMKLFNYIQGKNEKGMKIEMTAPVTCHVEPGAGPFCESTITVSFYIPSVHQADPPKPSESDIFFENRPAMTVFVRSFGGYSSATKNQEELLTLAESLKRDGKVFDEKVYYTAGYDSPFKLLNRHNEVWLIKRNGNPSNQE</sequence>
<comment type="subunit">
    <text evidence="8">Monomer. Interacts with LRPPRC. May interact with BCL2L1; an interaction with BCL2L1 was observed using a peptide, but not with the full-length protein. The full-length protein would have to undergo a major conformation change for the interaction to occur. Interacts with PDCD6.</text>
</comment>
<organism evidence="12 13">
    <name type="scientific">Chelydra serpentina</name>
    <name type="common">Snapping turtle</name>
    <name type="synonym">Testudo serpentina</name>
    <dbReference type="NCBI Taxonomy" id="8475"/>
    <lineage>
        <taxon>Eukaryota</taxon>
        <taxon>Metazoa</taxon>
        <taxon>Chordata</taxon>
        <taxon>Craniata</taxon>
        <taxon>Vertebrata</taxon>
        <taxon>Euteleostomi</taxon>
        <taxon>Archelosauria</taxon>
        <taxon>Testudinata</taxon>
        <taxon>Testudines</taxon>
        <taxon>Cryptodira</taxon>
        <taxon>Durocryptodira</taxon>
        <taxon>Americhelydia</taxon>
        <taxon>Chelydroidea</taxon>
        <taxon>Chelydridae</taxon>
        <taxon>Chelydra</taxon>
    </lineage>
</organism>
<evidence type="ECO:0000256" key="8">
    <source>
        <dbReference type="ARBA" id="ARBA00062333"/>
    </source>
</evidence>
<comment type="subcellular location">
    <subcellularLocation>
        <location evidence="2">Cytoplasm</location>
    </subcellularLocation>
    <subcellularLocation>
        <location evidence="1">Mitochondrion</location>
    </subcellularLocation>
</comment>
<dbReference type="EMBL" id="JAHGAV010000028">
    <property type="protein sequence ID" value="KAG6937024.1"/>
    <property type="molecule type" value="Genomic_DNA"/>
</dbReference>
<keyword evidence="5" id="KW-0597">Phosphoprotein</keyword>
<name>A0A8T1T8B7_CHESE</name>
<dbReference type="Gene3D" id="3.20.80.10">
    <property type="entry name" value="Regulatory factor, effector binding domain"/>
    <property type="match status" value="1"/>
</dbReference>
<comment type="caution">
    <text evidence="12">The sequence shown here is derived from an EMBL/GenBank/DDBJ whole genome shotgun (WGS) entry which is preliminary data.</text>
</comment>